<comment type="caution">
    <text evidence="1">The sequence shown here is derived from an EMBL/GenBank/DDBJ whole genome shotgun (WGS) entry which is preliminary data.</text>
</comment>
<accession>A0A7W5H2Z6</accession>
<organism evidence="1 2">
    <name type="scientific">Microbacter margulisiae</name>
    <dbReference type="NCBI Taxonomy" id="1350067"/>
    <lineage>
        <taxon>Bacteria</taxon>
        <taxon>Pseudomonadati</taxon>
        <taxon>Bacteroidota</taxon>
        <taxon>Bacteroidia</taxon>
        <taxon>Bacteroidales</taxon>
        <taxon>Porphyromonadaceae</taxon>
        <taxon>Microbacter</taxon>
    </lineage>
</organism>
<gene>
    <name evidence="1" type="ORF">FHX64_002090</name>
</gene>
<dbReference type="Proteomes" id="UP000544222">
    <property type="component" value="Unassembled WGS sequence"/>
</dbReference>
<evidence type="ECO:0000313" key="2">
    <source>
        <dbReference type="Proteomes" id="UP000544222"/>
    </source>
</evidence>
<evidence type="ECO:0000313" key="1">
    <source>
        <dbReference type="EMBL" id="MBB3187892.1"/>
    </source>
</evidence>
<keyword evidence="2" id="KW-1185">Reference proteome</keyword>
<reference evidence="1 2" key="1">
    <citation type="submission" date="2020-08" db="EMBL/GenBank/DDBJ databases">
        <title>Genomic Encyclopedia of Type Strains, Phase IV (KMG-IV): sequencing the most valuable type-strain genomes for metagenomic binning, comparative biology and taxonomic classification.</title>
        <authorList>
            <person name="Goeker M."/>
        </authorList>
    </citation>
    <scope>NUCLEOTIDE SEQUENCE [LARGE SCALE GENOMIC DNA]</scope>
    <source>
        <strain evidence="1 2">DSM 27471</strain>
    </source>
</reference>
<name>A0A7W5H2Z6_9PORP</name>
<dbReference type="AlphaFoldDB" id="A0A7W5H2Z6"/>
<dbReference type="EMBL" id="JACHYB010000002">
    <property type="protein sequence ID" value="MBB3187892.1"/>
    <property type="molecule type" value="Genomic_DNA"/>
</dbReference>
<protein>
    <submittedName>
        <fullName evidence="1">Uncharacterized protein</fullName>
    </submittedName>
</protein>
<sequence length="59" mass="6570">MKNKKTLRIVLFFVVVVAILATANIANPNHRNTASYEKGYTAGSMIRHYLMVLASVGFK</sequence>
<dbReference type="RefSeq" id="WP_183413705.1">
    <property type="nucleotide sequence ID" value="NZ_JACHYB010000002.1"/>
</dbReference>
<proteinExistence type="predicted"/>